<evidence type="ECO:0000313" key="10">
    <source>
        <dbReference type="EMBL" id="MBG6093494.1"/>
    </source>
</evidence>
<feature type="domain" description="Aminoacyl-transfer RNA synthetases class-II family profile" evidence="9">
    <location>
        <begin position="33"/>
        <end position="281"/>
    </location>
</feature>
<evidence type="ECO:0000256" key="3">
    <source>
        <dbReference type="ARBA" id="ARBA00022741"/>
    </source>
</evidence>
<dbReference type="SUPFAM" id="SSF52954">
    <property type="entry name" value="Class II aaRS ABD-related"/>
    <property type="match status" value="1"/>
</dbReference>
<dbReference type="HAMAP" id="MF_01571">
    <property type="entry name" value="Pro_tRNA_synth_type3"/>
    <property type="match status" value="1"/>
</dbReference>
<evidence type="ECO:0000256" key="5">
    <source>
        <dbReference type="ARBA" id="ARBA00022917"/>
    </source>
</evidence>
<dbReference type="EMBL" id="JADOUA010000001">
    <property type="protein sequence ID" value="MBG6093494.1"/>
    <property type="molecule type" value="Genomic_DNA"/>
</dbReference>
<comment type="subcellular location">
    <subcellularLocation>
        <location evidence="8">Cytoplasm</location>
    </subcellularLocation>
</comment>
<dbReference type="InterPro" id="IPR016061">
    <property type="entry name" value="Pro-tRNA_ligase_II_C"/>
</dbReference>
<keyword evidence="3 8" id="KW-0547">Nucleotide-binding</keyword>
<dbReference type="RefSeq" id="WP_307829335.1">
    <property type="nucleotide sequence ID" value="NZ_BAABES010000003.1"/>
</dbReference>
<keyword evidence="6 8" id="KW-0030">Aminoacyl-tRNA synthetase</keyword>
<gene>
    <name evidence="8" type="primary">proS</name>
    <name evidence="10" type="ORF">IW256_007607</name>
</gene>
<evidence type="ECO:0000256" key="6">
    <source>
        <dbReference type="ARBA" id="ARBA00023146"/>
    </source>
</evidence>
<dbReference type="GO" id="GO:0005524">
    <property type="term" value="F:ATP binding"/>
    <property type="evidence" value="ECO:0007669"/>
    <property type="project" value="UniProtKB-UniRule"/>
</dbReference>
<dbReference type="InterPro" id="IPR017449">
    <property type="entry name" value="Pro-tRNA_synth_II"/>
</dbReference>
<dbReference type="GO" id="GO:0006433">
    <property type="term" value="P:prolyl-tRNA aminoacylation"/>
    <property type="evidence" value="ECO:0007669"/>
    <property type="project" value="UniProtKB-UniRule"/>
</dbReference>
<dbReference type="CDD" id="cd00862">
    <property type="entry name" value="ProRS_anticodon_zinc"/>
    <property type="match status" value="1"/>
</dbReference>
<sequence>MSREGVTPQSEDFSAWYNELVIKAQLVDRGPVRGTMVIRPYGYRVWELLQADLDRRIKDAGHDNAVFPLFIPESYLKREAEHVEGFSPELAVVTIAGGKELDEPLVVRPTSETVIGEYMAKWIDSHRDLPLLLNQWGNVVRWEMRPRMFLRTTEFLWQEGHTAHIDEDDAMRETMWALDAYAAVARDLAAIPVVAGEKTPGERFAGAVRTYTIEGMMRDGRALQSGTSHYLGTNFAKAFEIQYQDEEGKLRLAHTTSWGLSTRMIGAVIMTHGDDKGLVLPPRLAPYQVVIVPIGRKEQGERTAAEARKLGAAIKSMGIRVHVDDNRPQLSPGFKFNEWEMRGVPVRIELGMRDLEAGVATLVRRLPTVEGQGKEQIELERVPELLPGILADFQSFLLARAEAFREEHTADVDDFAAFTEQVAGGWARVFHCGRPECEDEIKADTAATPRVIPAEAPEESGECVKCGRPSAYGKRVIFGRAY</sequence>
<comment type="caution">
    <text evidence="10">The sequence shown here is derived from an EMBL/GenBank/DDBJ whole genome shotgun (WGS) entry which is preliminary data.</text>
</comment>
<dbReference type="NCBIfam" id="TIGR00408">
    <property type="entry name" value="proS_fam_I"/>
    <property type="match status" value="1"/>
</dbReference>
<dbReference type="Pfam" id="PF09180">
    <property type="entry name" value="ProRS-C_1"/>
    <property type="match status" value="1"/>
</dbReference>
<dbReference type="EC" id="6.1.1.15" evidence="8"/>
<comment type="similarity">
    <text evidence="8">Belongs to the class-II aminoacyl-tRNA synthetase family. ProS type 3 subfamily.</text>
</comment>
<dbReference type="InterPro" id="IPR036621">
    <property type="entry name" value="Anticodon-bd_dom_sf"/>
</dbReference>
<evidence type="ECO:0000256" key="1">
    <source>
        <dbReference type="ARBA" id="ARBA00022490"/>
    </source>
</evidence>
<dbReference type="GO" id="GO:0005737">
    <property type="term" value="C:cytoplasm"/>
    <property type="evidence" value="ECO:0007669"/>
    <property type="project" value="UniProtKB-SubCell"/>
</dbReference>
<dbReference type="PANTHER" id="PTHR43382">
    <property type="entry name" value="PROLYL-TRNA SYNTHETASE"/>
    <property type="match status" value="1"/>
</dbReference>
<dbReference type="Gene3D" id="3.30.110.30">
    <property type="entry name" value="C-terminal domain of ProRS"/>
    <property type="match status" value="1"/>
</dbReference>
<dbReference type="InterPro" id="IPR045864">
    <property type="entry name" value="aa-tRNA-synth_II/BPL/LPL"/>
</dbReference>
<dbReference type="FunFam" id="3.30.930.10:FF:000037">
    <property type="entry name" value="Proline--tRNA ligase"/>
    <property type="match status" value="1"/>
</dbReference>
<evidence type="ECO:0000259" key="9">
    <source>
        <dbReference type="PROSITE" id="PS50862"/>
    </source>
</evidence>
<dbReference type="InterPro" id="IPR033721">
    <property type="entry name" value="ProRS_core_arch_euk"/>
</dbReference>
<dbReference type="SMART" id="SM00946">
    <property type="entry name" value="ProRS-C_1"/>
    <property type="match status" value="1"/>
</dbReference>
<dbReference type="InterPro" id="IPR002314">
    <property type="entry name" value="aa-tRNA-synt_IIb"/>
</dbReference>
<keyword evidence="5 8" id="KW-0648">Protein biosynthesis</keyword>
<dbReference type="PANTHER" id="PTHR43382:SF2">
    <property type="entry name" value="BIFUNCTIONAL GLUTAMATE_PROLINE--TRNA LIGASE"/>
    <property type="match status" value="1"/>
</dbReference>
<dbReference type="Pfam" id="PF03129">
    <property type="entry name" value="HGTP_anticodon"/>
    <property type="match status" value="1"/>
</dbReference>
<dbReference type="InterPro" id="IPR006195">
    <property type="entry name" value="aa-tRNA-synth_II"/>
</dbReference>
<dbReference type="Pfam" id="PF00587">
    <property type="entry name" value="tRNA-synt_2b"/>
    <property type="match status" value="1"/>
</dbReference>
<dbReference type="PRINTS" id="PR01046">
    <property type="entry name" value="TRNASYNTHPRO"/>
</dbReference>
<dbReference type="PROSITE" id="PS50862">
    <property type="entry name" value="AA_TRNA_LIGASE_II"/>
    <property type="match status" value="1"/>
</dbReference>
<dbReference type="InterPro" id="IPR004154">
    <property type="entry name" value="Anticodon-bd"/>
</dbReference>
<comment type="catalytic activity">
    <reaction evidence="7 8">
        <text>tRNA(Pro) + L-proline + ATP = L-prolyl-tRNA(Pro) + AMP + diphosphate</text>
        <dbReference type="Rhea" id="RHEA:14305"/>
        <dbReference type="Rhea" id="RHEA-COMP:9700"/>
        <dbReference type="Rhea" id="RHEA-COMP:9702"/>
        <dbReference type="ChEBI" id="CHEBI:30616"/>
        <dbReference type="ChEBI" id="CHEBI:33019"/>
        <dbReference type="ChEBI" id="CHEBI:60039"/>
        <dbReference type="ChEBI" id="CHEBI:78442"/>
        <dbReference type="ChEBI" id="CHEBI:78532"/>
        <dbReference type="ChEBI" id="CHEBI:456215"/>
        <dbReference type="EC" id="6.1.1.15"/>
    </reaction>
</comment>
<dbReference type="CDD" id="cd00778">
    <property type="entry name" value="ProRS_core_arch_euk"/>
    <property type="match status" value="1"/>
</dbReference>
<reference evidence="10" key="1">
    <citation type="submission" date="2020-11" db="EMBL/GenBank/DDBJ databases">
        <title>Sequencing the genomes of 1000 actinobacteria strains.</title>
        <authorList>
            <person name="Klenk H.-P."/>
        </authorList>
    </citation>
    <scope>NUCLEOTIDE SEQUENCE</scope>
    <source>
        <strain evidence="10">DSM 43175</strain>
    </source>
</reference>
<keyword evidence="2 8" id="KW-0436">Ligase</keyword>
<proteinExistence type="inferred from homology"/>
<accession>A0A931DLM9</accession>
<dbReference type="Gene3D" id="3.40.50.800">
    <property type="entry name" value="Anticodon-binding domain"/>
    <property type="match status" value="1"/>
</dbReference>
<evidence type="ECO:0000313" key="11">
    <source>
        <dbReference type="Proteomes" id="UP000614047"/>
    </source>
</evidence>
<dbReference type="SUPFAM" id="SSF55681">
    <property type="entry name" value="Class II aaRS and biotin synthetases"/>
    <property type="match status" value="1"/>
</dbReference>
<comment type="function">
    <text evidence="8">Catalyzes the attachment of proline to tRNA(Pro) in a two-step reaction: proline is first activated by ATP to form Pro-AMP and then transferred to the acceptor end of tRNA(Pro).</text>
</comment>
<dbReference type="Proteomes" id="UP000614047">
    <property type="component" value="Unassembled WGS sequence"/>
</dbReference>
<dbReference type="Gene3D" id="3.30.930.10">
    <property type="entry name" value="Bira Bifunctional Protein, Domain 2"/>
    <property type="match status" value="1"/>
</dbReference>
<protein>
    <recommendedName>
        <fullName evidence="8">Proline--tRNA ligase</fullName>
        <ecNumber evidence="8">6.1.1.15</ecNumber>
    </recommendedName>
    <alternativeName>
        <fullName evidence="8">Prolyl-tRNA synthetase</fullName>
        <shortName evidence="8">ProRS</shortName>
    </alternativeName>
</protein>
<dbReference type="GO" id="GO:0004827">
    <property type="term" value="F:proline-tRNA ligase activity"/>
    <property type="evidence" value="ECO:0007669"/>
    <property type="project" value="UniProtKB-UniRule"/>
</dbReference>
<keyword evidence="11" id="KW-1185">Reference proteome</keyword>
<dbReference type="AlphaFoldDB" id="A0A931DLM9"/>
<keyword evidence="1 8" id="KW-0963">Cytoplasm</keyword>
<evidence type="ECO:0000256" key="8">
    <source>
        <dbReference type="HAMAP-Rule" id="MF_01571"/>
    </source>
</evidence>
<keyword evidence="4 8" id="KW-0067">ATP-binding</keyword>
<name>A0A931DLM9_9ACTN</name>
<dbReference type="SUPFAM" id="SSF64586">
    <property type="entry name" value="C-terminal domain of ProRS"/>
    <property type="match status" value="1"/>
</dbReference>
<dbReference type="GO" id="GO:0017101">
    <property type="term" value="C:aminoacyl-tRNA synthetase multienzyme complex"/>
    <property type="evidence" value="ECO:0007669"/>
    <property type="project" value="TreeGrafter"/>
</dbReference>
<dbReference type="InterPro" id="IPR004499">
    <property type="entry name" value="Pro-tRNA-ligase_IIa_arc-type"/>
</dbReference>
<dbReference type="InterPro" id="IPR002316">
    <property type="entry name" value="Pro-tRNA-ligase_IIa"/>
</dbReference>
<comment type="domain">
    <text evidence="8">Consists of three domains: the N-terminal catalytic domain, the anticodon-binding domain and the C-terminal extension.</text>
</comment>
<evidence type="ECO:0000256" key="4">
    <source>
        <dbReference type="ARBA" id="ARBA00022840"/>
    </source>
</evidence>
<comment type="subunit">
    <text evidence="8">Homodimer.</text>
</comment>
<evidence type="ECO:0000256" key="2">
    <source>
        <dbReference type="ARBA" id="ARBA00022598"/>
    </source>
</evidence>
<organism evidence="10 11">
    <name type="scientific">Actinomadura viridis</name>
    <dbReference type="NCBI Taxonomy" id="58110"/>
    <lineage>
        <taxon>Bacteria</taxon>
        <taxon>Bacillati</taxon>
        <taxon>Actinomycetota</taxon>
        <taxon>Actinomycetes</taxon>
        <taxon>Streptosporangiales</taxon>
        <taxon>Thermomonosporaceae</taxon>
        <taxon>Actinomadura</taxon>
    </lineage>
</organism>
<evidence type="ECO:0000256" key="7">
    <source>
        <dbReference type="ARBA" id="ARBA00047671"/>
    </source>
</evidence>